<organism evidence="3 4">
    <name type="scientific">Streptomyces ruber</name>
    <dbReference type="NCBI Taxonomy" id="83378"/>
    <lineage>
        <taxon>Bacteria</taxon>
        <taxon>Bacillati</taxon>
        <taxon>Actinomycetota</taxon>
        <taxon>Actinomycetes</taxon>
        <taxon>Kitasatosporales</taxon>
        <taxon>Streptomycetaceae</taxon>
        <taxon>Streptomyces</taxon>
    </lineage>
</organism>
<accession>A0A918EWZ9</accession>
<name>A0A918EWZ9_9ACTN</name>
<evidence type="ECO:0000313" key="3">
    <source>
        <dbReference type="EMBL" id="GGQ84553.1"/>
    </source>
</evidence>
<evidence type="ECO:0000256" key="1">
    <source>
        <dbReference type="SAM" id="MobiDB-lite"/>
    </source>
</evidence>
<protein>
    <submittedName>
        <fullName evidence="3">Uncharacterized protein</fullName>
    </submittedName>
</protein>
<evidence type="ECO:0000256" key="2">
    <source>
        <dbReference type="SAM" id="Phobius"/>
    </source>
</evidence>
<feature type="transmembrane region" description="Helical" evidence="2">
    <location>
        <begin position="467"/>
        <end position="491"/>
    </location>
</feature>
<dbReference type="EMBL" id="BMQK01000022">
    <property type="protein sequence ID" value="GGQ84553.1"/>
    <property type="molecule type" value="Genomic_DNA"/>
</dbReference>
<keyword evidence="2" id="KW-0472">Membrane</keyword>
<keyword evidence="4" id="KW-1185">Reference proteome</keyword>
<feature type="compositionally biased region" description="Gly residues" evidence="1">
    <location>
        <begin position="428"/>
        <end position="449"/>
    </location>
</feature>
<feature type="region of interest" description="Disordered" evidence="1">
    <location>
        <begin position="419"/>
        <end position="461"/>
    </location>
</feature>
<reference evidence="3" key="2">
    <citation type="submission" date="2020-09" db="EMBL/GenBank/DDBJ databases">
        <authorList>
            <person name="Sun Q."/>
            <person name="Ohkuma M."/>
        </authorList>
    </citation>
    <scope>NUCLEOTIDE SEQUENCE</scope>
    <source>
        <strain evidence="3">JCM 3131</strain>
    </source>
</reference>
<dbReference type="AlphaFoldDB" id="A0A918EWZ9"/>
<keyword evidence="2" id="KW-1133">Transmembrane helix</keyword>
<dbReference type="Proteomes" id="UP000620156">
    <property type="component" value="Unassembled WGS sequence"/>
</dbReference>
<proteinExistence type="predicted"/>
<reference evidence="3" key="1">
    <citation type="journal article" date="2014" name="Int. J. Syst. Evol. Microbiol.">
        <title>Complete genome sequence of Corynebacterium casei LMG S-19264T (=DSM 44701T), isolated from a smear-ripened cheese.</title>
        <authorList>
            <consortium name="US DOE Joint Genome Institute (JGI-PGF)"/>
            <person name="Walter F."/>
            <person name="Albersmeier A."/>
            <person name="Kalinowski J."/>
            <person name="Ruckert C."/>
        </authorList>
    </citation>
    <scope>NUCLEOTIDE SEQUENCE</scope>
    <source>
        <strain evidence="3">JCM 3131</strain>
    </source>
</reference>
<comment type="caution">
    <text evidence="3">The sequence shown here is derived from an EMBL/GenBank/DDBJ whole genome shotgun (WGS) entry which is preliminary data.</text>
</comment>
<gene>
    <name evidence="3" type="ORF">GCM10010145_62620</name>
</gene>
<feature type="region of interest" description="Disordered" evidence="1">
    <location>
        <begin position="222"/>
        <end position="261"/>
    </location>
</feature>
<keyword evidence="2" id="KW-0812">Transmembrane</keyword>
<sequence length="498" mass="51338">MIRAVRGGERVLPLPAGQDGGIQGYDEGWRVLGRRTFRWRAAAATAVFLCAVGAPAGSAGAAGTSGPGPYAFAEDARTIEGATSTTGAARLDPGTTYRSSVGADGKLYYRLELGSAANAYVSATAVPAPGATVASSDGLKVTVQDVDGHSCSSDTARFGPTRSPHPVTAWVVREVGRDPYMCQASGTYYVLVERVRTVTSSEGTRSDEGDWGIELTHVSEPSLRKAGASTAPESWSSATPEAVTGDGRPRTGGTGFASASPVAEGVWRETGDLRPGQTLYYRVPVDWGQQVYATAELGSSDGDGDGYAGNAAVVSLYNPVRALVDDVTSPYDGRQRSVALDPLPPVRYENRFAVDDRTSGMRFAGWYYLAVHLGTSVADRVGDGPYGLTLRVRVEGSQDAAPEYLTDTEPRGVFTVTAEDRKAAENGENGGPAGGGGSRDSGGGNGPGGSAAASGGDRGPGSDTTALTVLAVGGIGTGSVLVLWLGLWALVSRRRAAS</sequence>
<evidence type="ECO:0000313" key="4">
    <source>
        <dbReference type="Proteomes" id="UP000620156"/>
    </source>
</evidence>